<dbReference type="KEGG" id="bda:FSZ17_21375"/>
<accession>A0A5B8Z9G9</accession>
<dbReference type="Proteomes" id="UP000321555">
    <property type="component" value="Chromosome"/>
</dbReference>
<protein>
    <submittedName>
        <fullName evidence="3">ComF family protein</fullName>
    </submittedName>
</protein>
<evidence type="ECO:0000313" key="4">
    <source>
        <dbReference type="Proteomes" id="UP000321555"/>
    </source>
</evidence>
<name>A0A5B8Z9G9_CYTDA</name>
<comment type="similarity">
    <text evidence="1">Belongs to the ComF/GntX family.</text>
</comment>
<feature type="domain" description="Phosphoribosyltransferase" evidence="2">
    <location>
        <begin position="183"/>
        <end position="232"/>
    </location>
</feature>
<reference evidence="4" key="1">
    <citation type="submission" date="2019-08" db="EMBL/GenBank/DDBJ databases">
        <authorList>
            <person name="Zheng X."/>
        </authorList>
    </citation>
    <scope>NUCLEOTIDE SEQUENCE [LARGE SCALE GENOMIC DNA]</scope>
    <source>
        <strain evidence="4">FJAT-25496</strain>
    </source>
</reference>
<dbReference type="SUPFAM" id="SSF53271">
    <property type="entry name" value="PRTase-like"/>
    <property type="match status" value="1"/>
</dbReference>
<gene>
    <name evidence="3" type="ORF">FSZ17_21375</name>
</gene>
<dbReference type="InterPro" id="IPR029057">
    <property type="entry name" value="PRTase-like"/>
</dbReference>
<organism evidence="3 4">
    <name type="scientific">Cytobacillus dafuensis</name>
    <name type="common">Bacillus dafuensis</name>
    <dbReference type="NCBI Taxonomy" id="1742359"/>
    <lineage>
        <taxon>Bacteria</taxon>
        <taxon>Bacillati</taxon>
        <taxon>Bacillota</taxon>
        <taxon>Bacilli</taxon>
        <taxon>Bacillales</taxon>
        <taxon>Bacillaceae</taxon>
        <taxon>Cytobacillus</taxon>
    </lineage>
</organism>
<evidence type="ECO:0000256" key="1">
    <source>
        <dbReference type="ARBA" id="ARBA00008007"/>
    </source>
</evidence>
<dbReference type="AlphaFoldDB" id="A0A5B8Z9G9"/>
<evidence type="ECO:0000259" key="2">
    <source>
        <dbReference type="Pfam" id="PF00156"/>
    </source>
</evidence>
<dbReference type="InterPro" id="IPR000836">
    <property type="entry name" value="PRTase_dom"/>
</dbReference>
<dbReference type="PANTHER" id="PTHR47505:SF1">
    <property type="entry name" value="DNA UTILIZATION PROTEIN YHGH"/>
    <property type="match status" value="1"/>
</dbReference>
<dbReference type="OrthoDB" id="9779910at2"/>
<sequence length="233" mass="26525">MIEHCLVCLTEITPQIGWTSLFSKENTAPICEICFDKFKIIEGGTCEKCDRPLAHLDVKYKSGNQCTDCIRWEQDQEWAGTLVKNFSLVTYNDFAKEMVAQFKFRGDYVLAAVFAAFMKKKLSSIQFDVMVPIPLSDERLYERGFNQSEALIQACGHEPRRLLSRIHTEKQSKKSRSERIHLSQVFQIVHTIPNQKILLIDDIYTTGSTLRHAAKCLKEAGAHSISSVTFARG</sequence>
<dbReference type="STRING" id="1742359.GCA_001439625_03233"/>
<proteinExistence type="inferred from homology"/>
<dbReference type="CDD" id="cd06223">
    <property type="entry name" value="PRTases_typeI"/>
    <property type="match status" value="1"/>
</dbReference>
<evidence type="ECO:0000313" key="3">
    <source>
        <dbReference type="EMBL" id="QED49610.1"/>
    </source>
</evidence>
<dbReference type="EMBL" id="CP042593">
    <property type="protein sequence ID" value="QED49610.1"/>
    <property type="molecule type" value="Genomic_DNA"/>
</dbReference>
<dbReference type="PANTHER" id="PTHR47505">
    <property type="entry name" value="DNA UTILIZATION PROTEIN YHGH"/>
    <property type="match status" value="1"/>
</dbReference>
<keyword evidence="4" id="KW-1185">Reference proteome</keyword>
<dbReference type="InterPro" id="IPR051910">
    <property type="entry name" value="ComF/GntX_DNA_util-trans"/>
</dbReference>
<dbReference type="Gene3D" id="3.40.50.2020">
    <property type="match status" value="1"/>
</dbReference>
<dbReference type="Pfam" id="PF00156">
    <property type="entry name" value="Pribosyltran"/>
    <property type="match status" value="1"/>
</dbReference>